<proteinExistence type="predicted"/>
<keyword evidence="1" id="KW-0472">Membrane</keyword>
<dbReference type="RefSeq" id="WP_284389011.1">
    <property type="nucleotide sequence ID" value="NZ_BSNK01000001.1"/>
</dbReference>
<dbReference type="EMBL" id="BSNK01000001">
    <property type="protein sequence ID" value="GLQ23510.1"/>
    <property type="molecule type" value="Genomic_DNA"/>
</dbReference>
<protein>
    <submittedName>
        <fullName evidence="2">Uncharacterized protein</fullName>
    </submittedName>
</protein>
<organism evidence="2 3">
    <name type="scientific">Algimonas ampicilliniresistens</name>
    <dbReference type="NCBI Taxonomy" id="1298735"/>
    <lineage>
        <taxon>Bacteria</taxon>
        <taxon>Pseudomonadati</taxon>
        <taxon>Pseudomonadota</taxon>
        <taxon>Alphaproteobacteria</taxon>
        <taxon>Maricaulales</taxon>
        <taxon>Robiginitomaculaceae</taxon>
        <taxon>Algimonas</taxon>
    </lineage>
</organism>
<reference evidence="2" key="1">
    <citation type="journal article" date="2014" name="Int. J. Syst. Evol. Microbiol.">
        <title>Complete genome of a new Firmicutes species belonging to the dominant human colonic microbiota ('Ruminococcus bicirculans') reveals two chromosomes and a selective capacity to utilize plant glucans.</title>
        <authorList>
            <consortium name="NISC Comparative Sequencing Program"/>
            <person name="Wegmann U."/>
            <person name="Louis P."/>
            <person name="Goesmann A."/>
            <person name="Henrissat B."/>
            <person name="Duncan S.H."/>
            <person name="Flint H.J."/>
        </authorList>
    </citation>
    <scope>NUCLEOTIDE SEQUENCE</scope>
    <source>
        <strain evidence="2">NBRC 108219</strain>
    </source>
</reference>
<evidence type="ECO:0000313" key="3">
    <source>
        <dbReference type="Proteomes" id="UP001161391"/>
    </source>
</evidence>
<sequence>MSIVDYMSEPERQSWVTLIADGLVFVWFWKVMAPGWSLMPDNFSPSELGGLYLKLVIITIIYHAVISAAFALKSRNEGLDRDERDVEIQSAGARAGYSALQIGLGVVIVTALLGYVIGETYTPPISLDTPVQFLFALTMVSYGADLLRHAVIVLRYRAA</sequence>
<feature type="transmembrane region" description="Helical" evidence="1">
    <location>
        <begin position="93"/>
        <end position="117"/>
    </location>
</feature>
<accession>A0ABQ5VA37</accession>
<keyword evidence="1" id="KW-1133">Transmembrane helix</keyword>
<keyword evidence="1" id="KW-0812">Transmembrane</keyword>
<dbReference type="Proteomes" id="UP001161391">
    <property type="component" value="Unassembled WGS sequence"/>
</dbReference>
<gene>
    <name evidence="2" type="ORF">GCM10007853_13840</name>
</gene>
<comment type="caution">
    <text evidence="2">The sequence shown here is derived from an EMBL/GenBank/DDBJ whole genome shotgun (WGS) entry which is preliminary data.</text>
</comment>
<feature type="transmembrane region" description="Helical" evidence="1">
    <location>
        <begin position="51"/>
        <end position="72"/>
    </location>
</feature>
<keyword evidence="3" id="KW-1185">Reference proteome</keyword>
<feature type="transmembrane region" description="Helical" evidence="1">
    <location>
        <begin position="12"/>
        <end position="31"/>
    </location>
</feature>
<reference evidence="2" key="2">
    <citation type="submission" date="2023-01" db="EMBL/GenBank/DDBJ databases">
        <title>Draft genome sequence of Algimonas ampicilliniresistens strain NBRC 108219.</title>
        <authorList>
            <person name="Sun Q."/>
            <person name="Mori K."/>
        </authorList>
    </citation>
    <scope>NUCLEOTIDE SEQUENCE</scope>
    <source>
        <strain evidence="2">NBRC 108219</strain>
    </source>
</reference>
<evidence type="ECO:0000313" key="2">
    <source>
        <dbReference type="EMBL" id="GLQ23510.1"/>
    </source>
</evidence>
<feature type="transmembrane region" description="Helical" evidence="1">
    <location>
        <begin position="129"/>
        <end position="147"/>
    </location>
</feature>
<name>A0ABQ5VA37_9PROT</name>
<evidence type="ECO:0000256" key="1">
    <source>
        <dbReference type="SAM" id="Phobius"/>
    </source>
</evidence>